<name>A0A2L2BRD8_9MICO</name>
<proteinExistence type="inferred from homology"/>
<dbReference type="GO" id="GO:0005886">
    <property type="term" value="C:plasma membrane"/>
    <property type="evidence" value="ECO:0007669"/>
    <property type="project" value="UniProtKB-SubCell"/>
</dbReference>
<dbReference type="AlphaFoldDB" id="A0A2L2BRD8"/>
<feature type="transmembrane region" description="Helical" evidence="8">
    <location>
        <begin position="120"/>
        <end position="140"/>
    </location>
</feature>
<evidence type="ECO:0000256" key="1">
    <source>
        <dbReference type="ARBA" id="ARBA00004651"/>
    </source>
</evidence>
<dbReference type="PANTHER" id="PTHR42929:SF1">
    <property type="entry name" value="INNER MEMBRANE ABC TRANSPORTER PERMEASE PROTEIN YDCU-RELATED"/>
    <property type="match status" value="1"/>
</dbReference>
<feature type="transmembrane region" description="Helical" evidence="8">
    <location>
        <begin position="60"/>
        <end position="87"/>
    </location>
</feature>
<feature type="transmembrane region" description="Helical" evidence="8">
    <location>
        <begin position="152"/>
        <end position="176"/>
    </location>
</feature>
<evidence type="ECO:0000256" key="8">
    <source>
        <dbReference type="RuleBase" id="RU363032"/>
    </source>
</evidence>
<comment type="similarity">
    <text evidence="2">Belongs to the binding-protein-dependent transport system permease family. CysTW subfamily.</text>
</comment>
<keyword evidence="6 8" id="KW-1133">Transmembrane helix</keyword>
<keyword evidence="12" id="KW-1185">Reference proteome</keyword>
<protein>
    <submittedName>
        <fullName evidence="11">Spermidine/putrescine ABC transporter permease</fullName>
    </submittedName>
</protein>
<dbReference type="Gene3D" id="1.10.3720.10">
    <property type="entry name" value="MetI-like"/>
    <property type="match status" value="1"/>
</dbReference>
<feature type="transmembrane region" description="Helical" evidence="8">
    <location>
        <begin position="196"/>
        <end position="221"/>
    </location>
</feature>
<dbReference type="PANTHER" id="PTHR42929">
    <property type="entry name" value="INNER MEMBRANE ABC TRANSPORTER PERMEASE PROTEIN YDCU-RELATED-RELATED"/>
    <property type="match status" value="1"/>
</dbReference>
<dbReference type="CDD" id="cd06261">
    <property type="entry name" value="TM_PBP2"/>
    <property type="match status" value="1"/>
</dbReference>
<dbReference type="Pfam" id="PF00528">
    <property type="entry name" value="BPD_transp_1"/>
    <property type="match status" value="1"/>
</dbReference>
<keyword evidence="4" id="KW-1003">Cell membrane</keyword>
<dbReference type="OrthoDB" id="9808619at2"/>
<evidence type="ECO:0000256" key="4">
    <source>
        <dbReference type="ARBA" id="ARBA00022475"/>
    </source>
</evidence>
<evidence type="ECO:0000313" key="12">
    <source>
        <dbReference type="Proteomes" id="UP000243077"/>
    </source>
</evidence>
<evidence type="ECO:0000256" key="3">
    <source>
        <dbReference type="ARBA" id="ARBA00022448"/>
    </source>
</evidence>
<organism evidence="11 12">
    <name type="scientific">Pontimonas salivibrio</name>
    <dbReference type="NCBI Taxonomy" id="1159327"/>
    <lineage>
        <taxon>Bacteria</taxon>
        <taxon>Bacillati</taxon>
        <taxon>Actinomycetota</taxon>
        <taxon>Actinomycetes</taxon>
        <taxon>Micrococcales</taxon>
        <taxon>Microbacteriaceae</taxon>
        <taxon>Pontimonas</taxon>
    </lineage>
</organism>
<accession>A0A2L2BRD8</accession>
<comment type="subcellular location">
    <subcellularLocation>
        <location evidence="1 8">Cell membrane</location>
        <topology evidence="1 8">Multi-pass membrane protein</topology>
    </subcellularLocation>
</comment>
<dbReference type="InterPro" id="IPR000515">
    <property type="entry name" value="MetI-like"/>
</dbReference>
<keyword evidence="5 8" id="KW-0812">Transmembrane</keyword>
<dbReference type="InterPro" id="IPR035906">
    <property type="entry name" value="MetI-like_sf"/>
</dbReference>
<dbReference type="SUPFAM" id="SSF161098">
    <property type="entry name" value="MetI-like"/>
    <property type="match status" value="1"/>
</dbReference>
<reference evidence="11 12" key="1">
    <citation type="submission" date="2018-02" db="EMBL/GenBank/DDBJ databases">
        <title>Complete genome of the streamlined marine actinobacterium Pontimonas salivibrio CL-TW6 adapted to coastal planktonic lifestype.</title>
        <authorList>
            <person name="Cho B.C."/>
            <person name="Hardies S.C."/>
            <person name="Jang G.I."/>
            <person name="Hwang C.Y."/>
        </authorList>
    </citation>
    <scope>NUCLEOTIDE SEQUENCE [LARGE SCALE GENOMIC DNA]</scope>
    <source>
        <strain evidence="11 12">CL-TW6</strain>
    </source>
</reference>
<evidence type="ECO:0000256" key="2">
    <source>
        <dbReference type="ARBA" id="ARBA00007069"/>
    </source>
</evidence>
<dbReference type="Proteomes" id="UP000243077">
    <property type="component" value="Chromosome"/>
</dbReference>
<feature type="region of interest" description="Disordered" evidence="9">
    <location>
        <begin position="1"/>
        <end position="39"/>
    </location>
</feature>
<feature type="transmembrane region" description="Helical" evidence="8">
    <location>
        <begin position="297"/>
        <end position="315"/>
    </location>
</feature>
<feature type="domain" description="ABC transmembrane type-1" evidence="10">
    <location>
        <begin position="116"/>
        <end position="316"/>
    </location>
</feature>
<keyword evidence="3 8" id="KW-0813">Transport</keyword>
<evidence type="ECO:0000256" key="5">
    <source>
        <dbReference type="ARBA" id="ARBA00022692"/>
    </source>
</evidence>
<keyword evidence="7 8" id="KW-0472">Membrane</keyword>
<evidence type="ECO:0000259" key="10">
    <source>
        <dbReference type="PROSITE" id="PS50928"/>
    </source>
</evidence>
<dbReference type="PROSITE" id="PS50928">
    <property type="entry name" value="ABC_TM1"/>
    <property type="match status" value="1"/>
</dbReference>
<dbReference type="EMBL" id="CP026923">
    <property type="protein sequence ID" value="AVG24197.1"/>
    <property type="molecule type" value="Genomic_DNA"/>
</dbReference>
<evidence type="ECO:0000256" key="7">
    <source>
        <dbReference type="ARBA" id="ARBA00023136"/>
    </source>
</evidence>
<evidence type="ECO:0000256" key="6">
    <source>
        <dbReference type="ARBA" id="ARBA00022989"/>
    </source>
</evidence>
<evidence type="ECO:0000313" key="11">
    <source>
        <dbReference type="EMBL" id="AVG24197.1"/>
    </source>
</evidence>
<feature type="compositionally biased region" description="Basic and acidic residues" evidence="9">
    <location>
        <begin position="1"/>
        <end position="11"/>
    </location>
</feature>
<gene>
    <name evidence="11" type="ORF">C3B54_111247</name>
</gene>
<dbReference type="RefSeq" id="WP_104913710.1">
    <property type="nucleotide sequence ID" value="NZ_CP026923.1"/>
</dbReference>
<evidence type="ECO:0000256" key="9">
    <source>
        <dbReference type="SAM" id="MobiDB-lite"/>
    </source>
</evidence>
<sequence>MTERSPHRDDDTQSADNPSATATVAEAEPRSTEPVTGLHEHSRPLSTYLFQRTRVRLISLLALPMTWLVGIYIVSLVLLLVTAFWVVNPFTSRVTPGFTLDNFVSIFTVPAYLSTSLRTLGMALAVTALSILFAVPLGIYMAKLASPMMRNLLAVAITLPLWAGYLVKILAMRLVFTENGFINWALGPLGVESPGFNVWIAIVTLTYLWFPYMALPVFTAIRQIPNSLFDASADMGARSFGTIFRVVIPLIVPAIIAGSVFTFSLSLGDYLAARFTGGATQMIGSIIASNINLNPPVAAAFSMVPIAFVVMYLMVARRTGSLERM</sequence>
<feature type="transmembrane region" description="Helical" evidence="8">
    <location>
        <begin position="242"/>
        <end position="265"/>
    </location>
</feature>
<dbReference type="KEGG" id="psai:C3B54_111247"/>
<dbReference type="GO" id="GO:0055085">
    <property type="term" value="P:transmembrane transport"/>
    <property type="evidence" value="ECO:0007669"/>
    <property type="project" value="InterPro"/>
</dbReference>